<dbReference type="InterPro" id="IPR022742">
    <property type="entry name" value="Hydrolase_4"/>
</dbReference>
<dbReference type="InterPro" id="IPR029058">
    <property type="entry name" value="AB_hydrolase_fold"/>
</dbReference>
<evidence type="ECO:0000313" key="4">
    <source>
        <dbReference type="EMBL" id="NEZ47097.1"/>
    </source>
</evidence>
<dbReference type="Gene3D" id="3.40.50.1820">
    <property type="entry name" value="alpha/beta hydrolase"/>
    <property type="match status" value="1"/>
</dbReference>
<gene>
    <name evidence="4" type="ORF">FDF74_07725</name>
</gene>
<accession>A0A6M0RBD7</accession>
<evidence type="ECO:0000259" key="2">
    <source>
        <dbReference type="Pfam" id="PF00326"/>
    </source>
</evidence>
<feature type="domain" description="Serine aminopeptidase S33" evidence="3">
    <location>
        <begin position="98"/>
        <end position="217"/>
    </location>
</feature>
<dbReference type="AlphaFoldDB" id="A0A6M0RBD7"/>
<dbReference type="PANTHER" id="PTHR43358:SF5">
    <property type="entry name" value="EXPORTED PROTEIN"/>
    <property type="match status" value="1"/>
</dbReference>
<proteinExistence type="predicted"/>
<dbReference type="SUPFAM" id="SSF53474">
    <property type="entry name" value="alpha/beta-Hydrolases"/>
    <property type="match status" value="1"/>
</dbReference>
<dbReference type="InterPro" id="IPR052920">
    <property type="entry name" value="DNA-binding_regulatory"/>
</dbReference>
<dbReference type="Pfam" id="PF12146">
    <property type="entry name" value="Hydrolase_4"/>
    <property type="match status" value="1"/>
</dbReference>
<evidence type="ECO:0000313" key="5">
    <source>
        <dbReference type="Proteomes" id="UP000473885"/>
    </source>
</evidence>
<feature type="transmembrane region" description="Helical" evidence="1">
    <location>
        <begin position="21"/>
        <end position="43"/>
    </location>
</feature>
<dbReference type="EMBL" id="SXDP01000005">
    <property type="protein sequence ID" value="NEZ47097.1"/>
    <property type="molecule type" value="Genomic_DNA"/>
</dbReference>
<dbReference type="Pfam" id="PF00326">
    <property type="entry name" value="Peptidase_S9"/>
    <property type="match status" value="1"/>
</dbReference>
<dbReference type="Proteomes" id="UP000473885">
    <property type="component" value="Unassembled WGS sequence"/>
</dbReference>
<reference evidence="4 5" key="1">
    <citation type="submission" date="2019-04" db="EMBL/GenBank/DDBJ databases">
        <title>Genome sequencing of Clostridium botulinum Groups I-IV and Clostridium butyricum.</title>
        <authorList>
            <person name="Brunt J."/>
            <person name="Van Vliet A.H.M."/>
            <person name="Stringer S.C."/>
            <person name="Carter A.T."/>
            <person name="Peck M.W."/>
        </authorList>
    </citation>
    <scope>NUCLEOTIDE SEQUENCE [LARGE SCALE GENOMIC DNA]</scope>
    <source>
        <strain evidence="4 5">IFR 18/094</strain>
    </source>
</reference>
<sequence length="328" mass="37569">MEQLPSTEIKKKSNIKKIITIPLIILLFIINLLGFYTGNLVYYEACKAQTSRGIPNMYDTYKCTFNEKRFKSLAKENVTIQSKYGYNIKGIYLINPTPTKNSVVIVHGIKGTRWESMKYADLYLDKGFNVLVYDSRYHGLTGGNDVTFGYCEKYDLDRCIDWLYKKNKGGIIGAHGESLGAATVLLHSQLNLNKNKVKFYVADCPYSDLKELLIYRMNKDLHISNKIISNALIFYSGTCALIRSGFTYNKVSPINAVKNVETPIMFIHGDIDYFIPKKMSEDMYKGKPNPKELYIAPAAGHAQAYLYNKKEYTKKLYQFIDKYVPIIN</sequence>
<name>A0A6M0RBD7_9CLOT</name>
<keyword evidence="1" id="KW-1133">Transmembrane helix</keyword>
<keyword evidence="1" id="KW-0472">Membrane</keyword>
<dbReference type="InterPro" id="IPR001375">
    <property type="entry name" value="Peptidase_S9_cat"/>
</dbReference>
<keyword evidence="5" id="KW-1185">Reference proteome</keyword>
<dbReference type="GO" id="GO:0008236">
    <property type="term" value="F:serine-type peptidase activity"/>
    <property type="evidence" value="ECO:0007669"/>
    <property type="project" value="InterPro"/>
</dbReference>
<keyword evidence="1" id="KW-0812">Transmembrane</keyword>
<evidence type="ECO:0000259" key="3">
    <source>
        <dbReference type="Pfam" id="PF12146"/>
    </source>
</evidence>
<dbReference type="GO" id="GO:0006508">
    <property type="term" value="P:proteolysis"/>
    <property type="evidence" value="ECO:0007669"/>
    <property type="project" value="InterPro"/>
</dbReference>
<dbReference type="PANTHER" id="PTHR43358">
    <property type="entry name" value="ALPHA/BETA-HYDROLASE"/>
    <property type="match status" value="1"/>
</dbReference>
<dbReference type="RefSeq" id="WP_050608265.1">
    <property type="nucleotide sequence ID" value="NZ_CABKUB010000006.1"/>
</dbReference>
<feature type="domain" description="Peptidase S9 prolyl oligopeptidase catalytic" evidence="2">
    <location>
        <begin position="247"/>
        <end position="324"/>
    </location>
</feature>
<keyword evidence="4" id="KW-0378">Hydrolase</keyword>
<organism evidence="4 5">
    <name type="scientific">Clostridium niameyense</name>
    <dbReference type="NCBI Taxonomy" id="1622073"/>
    <lineage>
        <taxon>Bacteria</taxon>
        <taxon>Bacillati</taxon>
        <taxon>Bacillota</taxon>
        <taxon>Clostridia</taxon>
        <taxon>Eubacteriales</taxon>
        <taxon>Clostridiaceae</taxon>
        <taxon>Clostridium</taxon>
    </lineage>
</organism>
<evidence type="ECO:0000256" key="1">
    <source>
        <dbReference type="SAM" id="Phobius"/>
    </source>
</evidence>
<protein>
    <submittedName>
        <fullName evidence="4">Alpha/beta hydrolase</fullName>
    </submittedName>
</protein>
<dbReference type="OrthoDB" id="9776685at2"/>
<comment type="caution">
    <text evidence="4">The sequence shown here is derived from an EMBL/GenBank/DDBJ whole genome shotgun (WGS) entry which is preliminary data.</text>
</comment>